<accession>C0INZ3</accession>
<sequence length="37" mass="4329">MPDVFTSSRCAPNDKKHWIASSYVIIFEPRLSGYWIL</sequence>
<proteinExistence type="predicted"/>
<dbReference type="AlphaFoldDB" id="C0INZ3"/>
<reference evidence="1" key="1">
    <citation type="journal article" date="2009" name="ISME J.">
        <title>Functional metagenomics reveals diverse beta-lactamases in a remote Alaskan soil.</title>
        <authorList>
            <person name="Allen H.K."/>
            <person name="Moe L.A."/>
            <person name="Rodbumrer J."/>
            <person name="Gaarder A."/>
            <person name="Handelsman J."/>
        </authorList>
    </citation>
    <scope>NUCLEOTIDE SEQUENCE</scope>
</reference>
<gene>
    <name evidence="1" type="ORF">AKSOIL_0321</name>
</gene>
<organism evidence="1">
    <name type="scientific">uncultured bacterium BLR19</name>
    <dbReference type="NCBI Taxonomy" id="506519"/>
    <lineage>
        <taxon>Bacteria</taxon>
        <taxon>environmental samples</taxon>
    </lineage>
</organism>
<evidence type="ECO:0000313" key="1">
    <source>
        <dbReference type="EMBL" id="ACN58996.1"/>
    </source>
</evidence>
<name>C0INZ3_9BACT</name>
<protein>
    <submittedName>
        <fullName evidence="1">Uncharacterized protein</fullName>
    </submittedName>
</protein>
<dbReference type="EMBL" id="EU408359">
    <property type="protein sequence ID" value="ACN58996.1"/>
    <property type="molecule type" value="Genomic_DNA"/>
</dbReference>